<dbReference type="GO" id="GO:0016020">
    <property type="term" value="C:membrane"/>
    <property type="evidence" value="ECO:0007669"/>
    <property type="project" value="UniProtKB-SubCell"/>
</dbReference>
<dbReference type="Gene3D" id="1.10.520.20">
    <property type="entry name" value="N-terminal domain of the delta subunit of the F1F0-ATP synthase"/>
    <property type="match status" value="1"/>
</dbReference>
<comment type="caution">
    <text evidence="8">The sequence shown here is derived from an EMBL/GenBank/DDBJ whole genome shotgun (WGS) entry which is preliminary data.</text>
</comment>
<keyword evidence="6" id="KW-0472">Membrane</keyword>
<keyword evidence="4" id="KW-0375">Hydrogen ion transport</keyword>
<dbReference type="OrthoDB" id="1262810at2759"/>
<dbReference type="InterPro" id="IPR000711">
    <property type="entry name" value="ATPase_OSCP/dsu"/>
</dbReference>
<reference evidence="8" key="1">
    <citation type="submission" date="2019-09" db="EMBL/GenBank/DDBJ databases">
        <title>The Mitochondrial Proteome of the Jakobid, Andalucia godoyi, a Protist With the Most Gene-Rich and Bacteria-Like Mitochondrial Genome.</title>
        <authorList>
            <person name="Gray M.W."/>
            <person name="Burger G."/>
            <person name="Derelle R."/>
            <person name="Klimes V."/>
            <person name="Leger M."/>
            <person name="Sarrasin M."/>
            <person name="Vlcek C."/>
            <person name="Roger A.J."/>
            <person name="Elias M."/>
            <person name="Lang B.F."/>
        </authorList>
    </citation>
    <scope>NUCLEOTIDE SEQUENCE</scope>
    <source>
        <strain evidence="8">And28</strain>
    </source>
</reference>
<gene>
    <name evidence="8" type="ORF">ANDGO_07741</name>
</gene>
<proteinExistence type="inferred from homology"/>
<dbReference type="PANTHER" id="PTHR11910">
    <property type="entry name" value="ATP SYNTHASE DELTA CHAIN"/>
    <property type="match status" value="1"/>
</dbReference>
<dbReference type="EMBL" id="VRVR01000044">
    <property type="protein sequence ID" value="KAF0852331.1"/>
    <property type="molecule type" value="Genomic_DNA"/>
</dbReference>
<dbReference type="Proteomes" id="UP000799049">
    <property type="component" value="Unassembled WGS sequence"/>
</dbReference>
<sequence>MNRGSVFVRNFAKKAAQSPAPAAPSTGAASVSSGSGKVGGPVAIPLRLFGIPGRYATALFSAAAKRGELDVVESDLIALSRMSEKAKHFMKDPTVSKKAKSELVTSDISKSSTTELTKNFVGLLAENGRLAFTDKIAEAYGKLMQAHRGEVEVTVTSADKLNDTQIKAVSKALQGYVKKDQTVKIATKVDPSIIGGLVVDLGDKQIDLSIIGRVQRLRTAIAQPF</sequence>
<dbReference type="InterPro" id="IPR026015">
    <property type="entry name" value="ATP_synth_OSCP/delta_N_sf"/>
</dbReference>
<comment type="similarity">
    <text evidence="2">Belongs to the ATPase delta chain family.</text>
</comment>
<evidence type="ECO:0000256" key="2">
    <source>
        <dbReference type="ARBA" id="ARBA00007046"/>
    </source>
</evidence>
<keyword evidence="5" id="KW-0406">Ion transport</keyword>
<dbReference type="AlphaFoldDB" id="A0A8K0F0J8"/>
<dbReference type="GO" id="GO:0046933">
    <property type="term" value="F:proton-transporting ATP synthase activity, rotational mechanism"/>
    <property type="evidence" value="ECO:0007669"/>
    <property type="project" value="InterPro"/>
</dbReference>
<comment type="subcellular location">
    <subcellularLocation>
        <location evidence="1">Membrane</location>
    </subcellularLocation>
</comment>
<protein>
    <submittedName>
        <fullName evidence="8">Mitochondrial Complex V (CV) F1Fo ATP synthase Fo subunit OSCP (Atp5/AtpH)</fullName>
    </submittedName>
</protein>
<keyword evidence="7" id="KW-0066">ATP synthesis</keyword>
<dbReference type="SUPFAM" id="SSF47928">
    <property type="entry name" value="N-terminal domain of the delta subunit of the F1F0-ATP synthase"/>
    <property type="match status" value="1"/>
</dbReference>
<evidence type="ECO:0000256" key="3">
    <source>
        <dbReference type="ARBA" id="ARBA00022448"/>
    </source>
</evidence>
<evidence type="ECO:0000256" key="1">
    <source>
        <dbReference type="ARBA" id="ARBA00004370"/>
    </source>
</evidence>
<evidence type="ECO:0000313" key="8">
    <source>
        <dbReference type="EMBL" id="KAF0852331.1"/>
    </source>
</evidence>
<keyword evidence="3" id="KW-0813">Transport</keyword>
<dbReference type="PRINTS" id="PR00125">
    <property type="entry name" value="ATPASEDELTA"/>
</dbReference>
<evidence type="ECO:0000256" key="6">
    <source>
        <dbReference type="ARBA" id="ARBA00023136"/>
    </source>
</evidence>
<evidence type="ECO:0000256" key="5">
    <source>
        <dbReference type="ARBA" id="ARBA00023065"/>
    </source>
</evidence>
<name>A0A8K0F0J8_ANDGO</name>
<evidence type="ECO:0000256" key="7">
    <source>
        <dbReference type="ARBA" id="ARBA00023310"/>
    </source>
</evidence>
<dbReference type="HAMAP" id="MF_01416">
    <property type="entry name" value="ATP_synth_delta_bact"/>
    <property type="match status" value="1"/>
</dbReference>
<keyword evidence="9" id="KW-1185">Reference proteome</keyword>
<accession>A0A8K0F0J8</accession>
<dbReference type="NCBIfam" id="TIGR01145">
    <property type="entry name" value="ATP_synt_delta"/>
    <property type="match status" value="1"/>
</dbReference>
<organism evidence="8 9">
    <name type="scientific">Andalucia godoyi</name>
    <name type="common">Flagellate</name>
    <dbReference type="NCBI Taxonomy" id="505711"/>
    <lineage>
        <taxon>Eukaryota</taxon>
        <taxon>Discoba</taxon>
        <taxon>Jakobida</taxon>
        <taxon>Andalucina</taxon>
        <taxon>Andaluciidae</taxon>
        <taxon>Andalucia</taxon>
    </lineage>
</organism>
<evidence type="ECO:0000313" key="9">
    <source>
        <dbReference type="Proteomes" id="UP000799049"/>
    </source>
</evidence>
<evidence type="ECO:0000256" key="4">
    <source>
        <dbReference type="ARBA" id="ARBA00022781"/>
    </source>
</evidence>
<dbReference type="Pfam" id="PF00213">
    <property type="entry name" value="OSCP"/>
    <property type="match status" value="1"/>
</dbReference>